<dbReference type="AlphaFoldDB" id="A0AB34ILF9"/>
<feature type="compositionally biased region" description="Pro residues" evidence="3">
    <location>
        <begin position="28"/>
        <end position="44"/>
    </location>
</feature>
<keyword evidence="2" id="KW-0560">Oxidoreductase</keyword>
<dbReference type="Pfam" id="PF01593">
    <property type="entry name" value="Amino_oxidase"/>
    <property type="match status" value="1"/>
</dbReference>
<gene>
    <name evidence="5" type="ORF">AB1Y20_012835</name>
</gene>
<accession>A0AB34ILF9</accession>
<dbReference type="PANTHER" id="PTHR10742:SF386">
    <property type="entry name" value="LYSINE-SPECIFIC HISTONE DEMETHYLASE 1A"/>
    <property type="match status" value="1"/>
</dbReference>
<evidence type="ECO:0000313" key="6">
    <source>
        <dbReference type="Proteomes" id="UP001515480"/>
    </source>
</evidence>
<dbReference type="SUPFAM" id="SSF51905">
    <property type="entry name" value="FAD/NAD(P)-binding domain"/>
    <property type="match status" value="1"/>
</dbReference>
<feature type="region of interest" description="Disordered" evidence="3">
    <location>
        <begin position="28"/>
        <end position="48"/>
    </location>
</feature>
<dbReference type="SUPFAM" id="SSF54373">
    <property type="entry name" value="FAD-linked reductases, C-terminal domain"/>
    <property type="match status" value="1"/>
</dbReference>
<dbReference type="InterPro" id="IPR050281">
    <property type="entry name" value="Flavin_monoamine_oxidase"/>
</dbReference>
<dbReference type="Gene3D" id="3.90.660.10">
    <property type="match status" value="1"/>
</dbReference>
<dbReference type="Gene3D" id="3.50.50.60">
    <property type="entry name" value="FAD/NAD(P)-binding domain"/>
    <property type="match status" value="1"/>
</dbReference>
<dbReference type="PANTHER" id="PTHR10742">
    <property type="entry name" value="FLAVIN MONOAMINE OXIDASE"/>
    <property type="match status" value="1"/>
</dbReference>
<dbReference type="InterPro" id="IPR002937">
    <property type="entry name" value="Amino_oxidase"/>
</dbReference>
<dbReference type="EMBL" id="JBGBPQ010000024">
    <property type="protein sequence ID" value="KAL1500166.1"/>
    <property type="molecule type" value="Genomic_DNA"/>
</dbReference>
<evidence type="ECO:0000256" key="3">
    <source>
        <dbReference type="SAM" id="MobiDB-lite"/>
    </source>
</evidence>
<evidence type="ECO:0000259" key="4">
    <source>
        <dbReference type="Pfam" id="PF01593"/>
    </source>
</evidence>
<evidence type="ECO:0000256" key="2">
    <source>
        <dbReference type="ARBA" id="ARBA00023002"/>
    </source>
</evidence>
<dbReference type="GO" id="GO:0006598">
    <property type="term" value="P:polyamine catabolic process"/>
    <property type="evidence" value="ECO:0007669"/>
    <property type="project" value="TreeGrafter"/>
</dbReference>
<organism evidence="5 6">
    <name type="scientific">Prymnesium parvum</name>
    <name type="common">Toxic golden alga</name>
    <dbReference type="NCBI Taxonomy" id="97485"/>
    <lineage>
        <taxon>Eukaryota</taxon>
        <taxon>Haptista</taxon>
        <taxon>Haptophyta</taxon>
        <taxon>Prymnesiophyceae</taxon>
        <taxon>Prymnesiales</taxon>
        <taxon>Prymnesiaceae</taxon>
        <taxon>Prymnesium</taxon>
    </lineage>
</organism>
<sequence length="571" mass="59566">MENAPVTRPTQLHDLPFFGSLPSRLPPLPPLPLPSPSPSPPASLPSPRRFGMHSTISSVLSSQPCPIDGTVAIVGGGVSGLAAAHCLSLLSCDVLLLEAQETLGGRTQTIRSGPFAGKELGAQWVHGGESNLVLRPLLAALNLTMRPTRGDEVYQQGLYAPATLADGTRLTAAEIASSFDLFAAAFKEMASLHASRRRLGQPDLPIGAAYDEVLSSKPWDERTRALVGWHFTFLVEGDDGALLHGPRGLSLDDTFGAAEYTSFYHYDGGRRPVNHDYVPSSGYSSLVDALASRATAAGVRLLLGASGEVLSIARTSGGVSLTTAAGAVHAARHALVTLPLGVLQARPSLFSPPLPPPHLAAIASLAMGTLDKLLLAWPAPRWPANASGFGFVSPTPGYLPVALNEGAALAFLSGGANALALEPLSDAAAAAAALPVLRTLLGAATPPPLHTLATRWAACRHTRGAYSYVPVNASSAAMARLAAPAWGGALRFGGEASCRRMYATVHGAYVAGLREAAALLGAEGARRAEAAWPLLRAARYCEEPAAGEGGAAPFVRRRAEEWLRRAARRRE</sequence>
<evidence type="ECO:0000313" key="5">
    <source>
        <dbReference type="EMBL" id="KAL1500166.1"/>
    </source>
</evidence>
<comment type="similarity">
    <text evidence="1">Belongs to the flavin monoamine oxidase family.</text>
</comment>
<reference evidence="5 6" key="1">
    <citation type="journal article" date="2024" name="Science">
        <title>Giant polyketide synthase enzymes in the biosynthesis of giant marine polyether toxins.</title>
        <authorList>
            <person name="Fallon T.R."/>
            <person name="Shende V.V."/>
            <person name="Wierzbicki I.H."/>
            <person name="Pendleton A.L."/>
            <person name="Watervoot N.F."/>
            <person name="Auber R.P."/>
            <person name="Gonzalez D.J."/>
            <person name="Wisecaver J.H."/>
            <person name="Moore B.S."/>
        </authorList>
    </citation>
    <scope>NUCLEOTIDE SEQUENCE [LARGE SCALE GENOMIC DNA]</scope>
    <source>
        <strain evidence="5 6">12B1</strain>
    </source>
</reference>
<dbReference type="Proteomes" id="UP001515480">
    <property type="component" value="Unassembled WGS sequence"/>
</dbReference>
<dbReference type="GO" id="GO:0046592">
    <property type="term" value="F:polyamine oxidase activity"/>
    <property type="evidence" value="ECO:0007669"/>
    <property type="project" value="TreeGrafter"/>
</dbReference>
<proteinExistence type="inferred from homology"/>
<dbReference type="InterPro" id="IPR036188">
    <property type="entry name" value="FAD/NAD-bd_sf"/>
</dbReference>
<name>A0AB34ILF9_PRYPA</name>
<keyword evidence="6" id="KW-1185">Reference proteome</keyword>
<evidence type="ECO:0000256" key="1">
    <source>
        <dbReference type="ARBA" id="ARBA00005995"/>
    </source>
</evidence>
<feature type="domain" description="Amine oxidase" evidence="4">
    <location>
        <begin position="78"/>
        <end position="520"/>
    </location>
</feature>
<protein>
    <recommendedName>
        <fullName evidence="4">Amine oxidase domain-containing protein</fullName>
    </recommendedName>
</protein>
<comment type="caution">
    <text evidence="5">The sequence shown here is derived from an EMBL/GenBank/DDBJ whole genome shotgun (WGS) entry which is preliminary data.</text>
</comment>